<sequence length="440" mass="45674">MTARGGDGPPTRLSFAEALAAVVAAAEPLPAESVPLMDALGRALADDVASPLDLPPWDNAAMDGYAVRVADVHGASRERPATLRVVGDIAAGGDASAVSLGAGDAARISTGAPVPASADAVVRVEDTEADGARVRVLSDRDVVGDRPQRRNVRPRGEDVRAGATVLERGTTIGAAAIGVLASVGRASVPVTRRPRVAIVSSGDELARVDAFDAVLAGRRIVSSNSYALTAHAWAAGADATDCGFVRDDAGALRSLLATVLARGFDAIVTSGGVSVGLHDHTRDALLALGAELRFWRVRMRPGGPFGFGVVHWGDRRVPWLGLPGNPVSALVTFELFGRPLLRRMGGHRRAFRRAVSVRVGEPVRVGATLTHFLRVTLDHDDDGHLVARLTGPQGSNLLTSMARAEALLVVPEGVQDVPAGATLHAILLGDDALDAERPPA</sequence>
<gene>
    <name evidence="8" type="ORF">J421_3927</name>
</gene>
<keyword evidence="4 6" id="KW-0501">Molybdenum cofactor biosynthesis</keyword>
<dbReference type="InterPro" id="IPR005110">
    <property type="entry name" value="MoeA_linker/N"/>
</dbReference>
<dbReference type="GO" id="GO:0006777">
    <property type="term" value="P:Mo-molybdopterin cofactor biosynthetic process"/>
    <property type="evidence" value="ECO:0007669"/>
    <property type="project" value="UniProtKB-UniRule"/>
</dbReference>
<evidence type="ECO:0000259" key="7">
    <source>
        <dbReference type="SMART" id="SM00852"/>
    </source>
</evidence>
<comment type="similarity">
    <text evidence="3 6">Belongs to the MoeA family.</text>
</comment>
<dbReference type="EMBL" id="CP007128">
    <property type="protein sequence ID" value="AHG91464.1"/>
    <property type="molecule type" value="Genomic_DNA"/>
</dbReference>
<dbReference type="EC" id="2.10.1.1" evidence="6"/>
<dbReference type="Pfam" id="PF03454">
    <property type="entry name" value="MoeA_C"/>
    <property type="match status" value="1"/>
</dbReference>
<comment type="function">
    <text evidence="1 6">Catalyzes the insertion of molybdate into adenylated molybdopterin with the concomitant release of AMP.</text>
</comment>
<protein>
    <recommendedName>
        <fullName evidence="6">Molybdopterin molybdenumtransferase</fullName>
        <ecNumber evidence="6">2.10.1.1</ecNumber>
    </recommendedName>
</protein>
<comment type="catalytic activity">
    <reaction evidence="5">
        <text>adenylyl-molybdopterin + molybdate = Mo-molybdopterin + AMP + H(+)</text>
        <dbReference type="Rhea" id="RHEA:35047"/>
        <dbReference type="ChEBI" id="CHEBI:15378"/>
        <dbReference type="ChEBI" id="CHEBI:36264"/>
        <dbReference type="ChEBI" id="CHEBI:62727"/>
        <dbReference type="ChEBI" id="CHEBI:71302"/>
        <dbReference type="ChEBI" id="CHEBI:456215"/>
        <dbReference type="EC" id="2.10.1.1"/>
    </reaction>
</comment>
<dbReference type="UniPathway" id="UPA00344"/>
<organism evidence="8 9">
    <name type="scientific">Gemmatirosa kalamazoonensis</name>
    <dbReference type="NCBI Taxonomy" id="861299"/>
    <lineage>
        <taxon>Bacteria</taxon>
        <taxon>Pseudomonadati</taxon>
        <taxon>Gemmatimonadota</taxon>
        <taxon>Gemmatimonadia</taxon>
        <taxon>Gemmatimonadales</taxon>
        <taxon>Gemmatimonadaceae</taxon>
        <taxon>Gemmatirosa</taxon>
    </lineage>
</organism>
<dbReference type="Gene3D" id="2.40.340.10">
    <property type="entry name" value="MoeA, C-terminal, domain IV"/>
    <property type="match status" value="1"/>
</dbReference>
<dbReference type="CDD" id="cd00887">
    <property type="entry name" value="MoeA"/>
    <property type="match status" value="1"/>
</dbReference>
<dbReference type="HOGENOM" id="CLU_010186_7_2_0"/>
<keyword evidence="6" id="KW-0479">Metal-binding</keyword>
<dbReference type="Pfam" id="PF00994">
    <property type="entry name" value="MoCF_biosynth"/>
    <property type="match status" value="1"/>
</dbReference>
<keyword evidence="6" id="KW-0460">Magnesium</keyword>
<dbReference type="InParanoid" id="W0RK37"/>
<dbReference type="GO" id="GO:0046872">
    <property type="term" value="F:metal ion binding"/>
    <property type="evidence" value="ECO:0007669"/>
    <property type="project" value="UniProtKB-UniRule"/>
</dbReference>
<evidence type="ECO:0000313" key="9">
    <source>
        <dbReference type="Proteomes" id="UP000019151"/>
    </source>
</evidence>
<evidence type="ECO:0000256" key="4">
    <source>
        <dbReference type="ARBA" id="ARBA00023150"/>
    </source>
</evidence>
<evidence type="ECO:0000256" key="6">
    <source>
        <dbReference type="RuleBase" id="RU365090"/>
    </source>
</evidence>
<dbReference type="RefSeq" id="WP_025412912.1">
    <property type="nucleotide sequence ID" value="NZ_CP007128.1"/>
</dbReference>
<dbReference type="SUPFAM" id="SSF63882">
    <property type="entry name" value="MoeA N-terminal region -like"/>
    <property type="match status" value="1"/>
</dbReference>
<keyword evidence="9" id="KW-1185">Reference proteome</keyword>
<dbReference type="SUPFAM" id="SSF63867">
    <property type="entry name" value="MoeA C-terminal domain-like"/>
    <property type="match status" value="1"/>
</dbReference>
<dbReference type="eggNOG" id="COG0303">
    <property type="taxonomic scope" value="Bacteria"/>
</dbReference>
<dbReference type="InterPro" id="IPR001453">
    <property type="entry name" value="MoaB/Mog_dom"/>
</dbReference>
<feature type="domain" description="MoaB/Mog" evidence="7">
    <location>
        <begin position="197"/>
        <end position="343"/>
    </location>
</feature>
<evidence type="ECO:0000256" key="5">
    <source>
        <dbReference type="ARBA" id="ARBA00047317"/>
    </source>
</evidence>
<dbReference type="Proteomes" id="UP000019151">
    <property type="component" value="Chromosome"/>
</dbReference>
<name>W0RK37_9BACT</name>
<dbReference type="AlphaFoldDB" id="W0RK37"/>
<proteinExistence type="inferred from homology"/>
<accession>W0RK37</accession>
<dbReference type="FunCoup" id="W0RK37">
    <property type="interactions" value="439"/>
</dbReference>
<comment type="cofactor">
    <cofactor evidence="6">
        <name>Mg(2+)</name>
        <dbReference type="ChEBI" id="CHEBI:18420"/>
    </cofactor>
</comment>
<dbReference type="NCBIfam" id="NF045515">
    <property type="entry name" value="Glp_gephyrin"/>
    <property type="match status" value="1"/>
</dbReference>
<evidence type="ECO:0000256" key="2">
    <source>
        <dbReference type="ARBA" id="ARBA00005046"/>
    </source>
</evidence>
<dbReference type="PATRIC" id="fig|861299.3.peg.3985"/>
<dbReference type="InterPro" id="IPR036688">
    <property type="entry name" value="MoeA_C_domain_IV_sf"/>
</dbReference>
<evidence type="ECO:0000256" key="1">
    <source>
        <dbReference type="ARBA" id="ARBA00002901"/>
    </source>
</evidence>
<dbReference type="Gene3D" id="2.170.190.11">
    <property type="entry name" value="Molybdopterin biosynthesis moea protein, domain 3"/>
    <property type="match status" value="1"/>
</dbReference>
<dbReference type="Gene3D" id="3.40.980.10">
    <property type="entry name" value="MoaB/Mog-like domain"/>
    <property type="match status" value="1"/>
</dbReference>
<dbReference type="InterPro" id="IPR038987">
    <property type="entry name" value="MoeA-like"/>
</dbReference>
<evidence type="ECO:0000313" key="8">
    <source>
        <dbReference type="EMBL" id="AHG91464.1"/>
    </source>
</evidence>
<dbReference type="Pfam" id="PF03453">
    <property type="entry name" value="MoeA_N"/>
    <property type="match status" value="1"/>
</dbReference>
<dbReference type="GO" id="GO:0005829">
    <property type="term" value="C:cytosol"/>
    <property type="evidence" value="ECO:0007669"/>
    <property type="project" value="TreeGrafter"/>
</dbReference>
<dbReference type="STRING" id="861299.J421_3927"/>
<dbReference type="PANTHER" id="PTHR10192:SF5">
    <property type="entry name" value="GEPHYRIN"/>
    <property type="match status" value="1"/>
</dbReference>
<evidence type="ECO:0000256" key="3">
    <source>
        <dbReference type="ARBA" id="ARBA00010763"/>
    </source>
</evidence>
<dbReference type="InterPro" id="IPR005111">
    <property type="entry name" value="MoeA_C_domain_IV"/>
</dbReference>
<comment type="pathway">
    <text evidence="2 6">Cofactor biosynthesis; molybdopterin biosynthesis.</text>
</comment>
<dbReference type="GO" id="GO:0061599">
    <property type="term" value="F:molybdopterin molybdotransferase activity"/>
    <property type="evidence" value="ECO:0007669"/>
    <property type="project" value="UniProtKB-UniRule"/>
</dbReference>
<reference evidence="8 9" key="1">
    <citation type="journal article" date="2014" name="Genome Announc.">
        <title>Genome Sequence and Methylome of Soil Bacterium Gemmatirosa kalamazoonensis KBS708T, a Member of the Rarely Cultivated Gemmatimonadetes Phylum.</title>
        <authorList>
            <person name="Debruyn J.M."/>
            <person name="Radosevich M."/>
            <person name="Wommack K.E."/>
            <person name="Polson S.W."/>
            <person name="Hauser L.J."/>
            <person name="Fawaz M.N."/>
            <person name="Korlach J."/>
            <person name="Tsai Y.C."/>
        </authorList>
    </citation>
    <scope>NUCLEOTIDE SEQUENCE [LARGE SCALE GENOMIC DNA]</scope>
    <source>
        <strain evidence="8 9">KBS708</strain>
    </source>
</reference>
<keyword evidence="6" id="KW-0808">Transferase</keyword>
<keyword evidence="6" id="KW-0500">Molybdenum</keyword>
<dbReference type="Gene3D" id="3.90.105.10">
    <property type="entry name" value="Molybdopterin biosynthesis moea protein, domain 2"/>
    <property type="match status" value="1"/>
</dbReference>
<dbReference type="SMART" id="SM00852">
    <property type="entry name" value="MoCF_biosynth"/>
    <property type="match status" value="1"/>
</dbReference>
<dbReference type="InterPro" id="IPR036135">
    <property type="entry name" value="MoeA_linker/N_sf"/>
</dbReference>
<dbReference type="InterPro" id="IPR036425">
    <property type="entry name" value="MoaB/Mog-like_dom_sf"/>
</dbReference>
<dbReference type="KEGG" id="gba:J421_3927"/>
<dbReference type="PANTHER" id="PTHR10192">
    <property type="entry name" value="MOLYBDOPTERIN BIOSYNTHESIS PROTEIN"/>
    <property type="match status" value="1"/>
</dbReference>
<dbReference type="SUPFAM" id="SSF53218">
    <property type="entry name" value="Molybdenum cofactor biosynthesis proteins"/>
    <property type="match status" value="1"/>
</dbReference>